<dbReference type="InterPro" id="IPR002881">
    <property type="entry name" value="DUF58"/>
</dbReference>
<accession>A0A3S1B0H1</accession>
<evidence type="ECO:0000313" key="3">
    <source>
        <dbReference type="Proteomes" id="UP000281028"/>
    </source>
</evidence>
<dbReference type="AlphaFoldDB" id="A0A3S1B0H1"/>
<dbReference type="PANTHER" id="PTHR33608:SF3">
    <property type="entry name" value="SLR2013 PROTEIN"/>
    <property type="match status" value="1"/>
</dbReference>
<dbReference type="Proteomes" id="UP000281028">
    <property type="component" value="Unassembled WGS sequence"/>
</dbReference>
<name>A0A3S1B0H1_9BACT</name>
<feature type="domain" description="DUF58" evidence="1">
    <location>
        <begin position="212"/>
        <end position="361"/>
    </location>
</feature>
<evidence type="ECO:0000313" key="2">
    <source>
        <dbReference type="EMBL" id="NSL90318.1"/>
    </source>
</evidence>
<dbReference type="OrthoDB" id="845740at2"/>
<dbReference type="PANTHER" id="PTHR33608">
    <property type="entry name" value="BLL2464 PROTEIN"/>
    <property type="match status" value="1"/>
</dbReference>
<reference evidence="2" key="1">
    <citation type="submission" date="2020-05" db="EMBL/GenBank/DDBJ databases">
        <title>Chitinophaga laudate sp. nov., isolated from a tropical peat swamp.</title>
        <authorList>
            <person name="Goh C.B.S."/>
            <person name="Lee M.S."/>
            <person name="Parimannan S."/>
            <person name="Pasbakhsh P."/>
            <person name="Yule C.M."/>
            <person name="Rajandas H."/>
            <person name="Loke S."/>
            <person name="Croft L."/>
            <person name="Tan J.B.L."/>
        </authorList>
    </citation>
    <scope>NUCLEOTIDE SEQUENCE</scope>
    <source>
        <strain evidence="2">Mgbs1</strain>
    </source>
</reference>
<comment type="caution">
    <text evidence="2">The sequence shown here is derived from an EMBL/GenBank/DDBJ whole genome shotgun (WGS) entry which is preliminary data.</text>
</comment>
<dbReference type="EMBL" id="RIAR02000001">
    <property type="protein sequence ID" value="NSL90318.1"/>
    <property type="molecule type" value="Genomic_DNA"/>
</dbReference>
<keyword evidence="3" id="KW-1185">Reference proteome</keyword>
<protein>
    <submittedName>
        <fullName evidence="2">DUF58 domain-containing protein</fullName>
    </submittedName>
</protein>
<gene>
    <name evidence="2" type="ORF">ECE50_026030</name>
</gene>
<organism evidence="2 3">
    <name type="scientific">Chitinophaga solisilvae</name>
    <dbReference type="NCBI Taxonomy" id="1233460"/>
    <lineage>
        <taxon>Bacteria</taxon>
        <taxon>Pseudomonadati</taxon>
        <taxon>Bacteroidota</taxon>
        <taxon>Chitinophagia</taxon>
        <taxon>Chitinophagales</taxon>
        <taxon>Chitinophagaceae</taxon>
        <taxon>Chitinophaga</taxon>
    </lineage>
</organism>
<sequence length="450" mass="52050">MSPTVKNNLYQLLFFTRRFYMALGGNILLFIISFFVPPLYTVSMLVFLALLVLLLLDMALLVARPATILELERKVSPRLSNGDDNEVILRCVNHYPFPVQVAVIDELPVQFQRRDFLLKEKIGAGMAHTFRYVLRPVERGVYAFGYTNVFIRTALGMIRRRFVFNTEQSVQVYPGFQQLRHYSLFSYANRLQEAGVHKRRVIVHSMEFDHIKPYVKGDDVRMLNWKATARTGNLMVNNYVEEKSQQVYCVIDKGRTMKMPFNGLSLLDYAINASLVFSNVALNKGDKAGLATFTEQQVDVLAATSKKTQLDKILEMLYAQETQWQESDYEALSVQLRSNLSQRSLLILFTNFESMSSLQRQLPFLRRLARYHLLLVVFFENTELKKITEEPQQDVEGIYRQTIAQKFAYDKKLIVKELAKYGIMSLLSPPEQLTVNVVNKYLELKARTLI</sequence>
<proteinExistence type="predicted"/>
<dbReference type="Pfam" id="PF01882">
    <property type="entry name" value="DUF58"/>
    <property type="match status" value="1"/>
</dbReference>
<evidence type="ECO:0000259" key="1">
    <source>
        <dbReference type="Pfam" id="PF01882"/>
    </source>
</evidence>